<evidence type="ECO:0008006" key="4">
    <source>
        <dbReference type="Google" id="ProtNLM"/>
    </source>
</evidence>
<reference evidence="2 3" key="1">
    <citation type="journal article" date="2022" name="Nat. Ecol. Evol.">
        <title>A masculinizing supergene underlies an exaggerated male reproductive morph in a spider.</title>
        <authorList>
            <person name="Hendrickx F."/>
            <person name="De Corte Z."/>
            <person name="Sonet G."/>
            <person name="Van Belleghem S.M."/>
            <person name="Kostlbacher S."/>
            <person name="Vangestel C."/>
        </authorList>
    </citation>
    <scope>NUCLEOTIDE SEQUENCE [LARGE SCALE GENOMIC DNA]</scope>
    <source>
        <strain evidence="2">W744_W776</strain>
    </source>
</reference>
<gene>
    <name evidence="2" type="ORF">JTE90_018671</name>
</gene>
<keyword evidence="1" id="KW-1133">Transmembrane helix</keyword>
<organism evidence="2 3">
    <name type="scientific">Oedothorax gibbosus</name>
    <dbReference type="NCBI Taxonomy" id="931172"/>
    <lineage>
        <taxon>Eukaryota</taxon>
        <taxon>Metazoa</taxon>
        <taxon>Ecdysozoa</taxon>
        <taxon>Arthropoda</taxon>
        <taxon>Chelicerata</taxon>
        <taxon>Arachnida</taxon>
        <taxon>Araneae</taxon>
        <taxon>Araneomorphae</taxon>
        <taxon>Entelegynae</taxon>
        <taxon>Araneoidea</taxon>
        <taxon>Linyphiidae</taxon>
        <taxon>Erigoninae</taxon>
        <taxon>Oedothorax</taxon>
    </lineage>
</organism>
<keyword evidence="1" id="KW-0472">Membrane</keyword>
<feature type="transmembrane region" description="Helical" evidence="1">
    <location>
        <begin position="81"/>
        <end position="102"/>
    </location>
</feature>
<evidence type="ECO:0000256" key="1">
    <source>
        <dbReference type="SAM" id="Phobius"/>
    </source>
</evidence>
<dbReference type="AlphaFoldDB" id="A0AAV6V269"/>
<dbReference type="EMBL" id="JAFNEN010000200">
    <property type="protein sequence ID" value="KAG8189890.1"/>
    <property type="molecule type" value="Genomic_DNA"/>
</dbReference>
<evidence type="ECO:0000313" key="2">
    <source>
        <dbReference type="EMBL" id="KAG8189890.1"/>
    </source>
</evidence>
<sequence length="115" mass="12955">MPTKKSKQMAEISSCYETSTTQSIHSRCPQRHRQFSKSKVHQVLMPNIYKSIANLFTKMSINISISPKTTTSTNKIVDPPLLYIADSISMVISVMMMTACLIHKLVNLQFVSCTN</sequence>
<protein>
    <recommendedName>
        <fullName evidence="4">Transmembrane protein</fullName>
    </recommendedName>
</protein>
<proteinExistence type="predicted"/>
<dbReference type="Proteomes" id="UP000827092">
    <property type="component" value="Unassembled WGS sequence"/>
</dbReference>
<accession>A0AAV6V269</accession>
<evidence type="ECO:0000313" key="3">
    <source>
        <dbReference type="Proteomes" id="UP000827092"/>
    </source>
</evidence>
<name>A0AAV6V269_9ARAC</name>
<comment type="caution">
    <text evidence="2">The sequence shown here is derived from an EMBL/GenBank/DDBJ whole genome shotgun (WGS) entry which is preliminary data.</text>
</comment>
<keyword evidence="3" id="KW-1185">Reference proteome</keyword>
<keyword evidence="1" id="KW-0812">Transmembrane</keyword>